<dbReference type="SUPFAM" id="SSF51206">
    <property type="entry name" value="cAMP-binding domain-like"/>
    <property type="match status" value="1"/>
</dbReference>
<feature type="short sequence motif" description="GXGXXG" evidence="9">
    <location>
        <begin position="316"/>
        <end position="321"/>
    </location>
</feature>
<evidence type="ECO:0000256" key="7">
    <source>
        <dbReference type="ARBA" id="ARBA00023098"/>
    </source>
</evidence>
<dbReference type="InterPro" id="IPR056556">
    <property type="entry name" value="NTE1_P-loop_dom"/>
</dbReference>
<dbReference type="InterPro" id="IPR000595">
    <property type="entry name" value="cNMP-bd_dom"/>
</dbReference>
<dbReference type="PROSITE" id="PS51635">
    <property type="entry name" value="PNPLA"/>
    <property type="match status" value="1"/>
</dbReference>
<proteinExistence type="inferred from homology"/>
<keyword evidence="6" id="KW-1133">Transmembrane helix</keyword>
<keyword evidence="4 9" id="KW-0378">Hydrolase</keyword>
<feature type="domain" description="PNPLA" evidence="11">
    <location>
        <begin position="312"/>
        <end position="473"/>
    </location>
</feature>
<dbReference type="PANTHER" id="PTHR14226:SF29">
    <property type="entry name" value="NEUROPATHY TARGET ESTERASE SWS"/>
    <property type="match status" value="1"/>
</dbReference>
<protein>
    <submittedName>
        <fullName evidence="12">NTE family protein</fullName>
    </submittedName>
</protein>
<dbReference type="InterPro" id="IPR050301">
    <property type="entry name" value="NTE"/>
</dbReference>
<keyword evidence="5 9" id="KW-0442">Lipid degradation</keyword>
<dbReference type="Gene3D" id="3.40.1090.10">
    <property type="entry name" value="Cytosolic phospholipase A2 catalytic domain"/>
    <property type="match status" value="2"/>
</dbReference>
<evidence type="ECO:0000256" key="4">
    <source>
        <dbReference type="ARBA" id="ARBA00022801"/>
    </source>
</evidence>
<evidence type="ECO:0000256" key="3">
    <source>
        <dbReference type="ARBA" id="ARBA00022692"/>
    </source>
</evidence>
<evidence type="ECO:0000313" key="13">
    <source>
        <dbReference type="Proteomes" id="UP000245708"/>
    </source>
</evidence>
<dbReference type="GO" id="GO:0016020">
    <property type="term" value="C:membrane"/>
    <property type="evidence" value="ECO:0007669"/>
    <property type="project" value="UniProtKB-SubCell"/>
</dbReference>
<dbReference type="InterPro" id="IPR014710">
    <property type="entry name" value="RmlC-like_jellyroll"/>
</dbReference>
<dbReference type="PROSITE" id="PS50042">
    <property type="entry name" value="CNMP_BINDING_3"/>
    <property type="match status" value="1"/>
</dbReference>
<dbReference type="Pfam" id="PF00027">
    <property type="entry name" value="cNMP_binding"/>
    <property type="match status" value="1"/>
</dbReference>
<comment type="subcellular location">
    <subcellularLocation>
        <location evidence="1">Membrane</location>
    </subcellularLocation>
</comment>
<feature type="active site" description="Nucleophile" evidence="9">
    <location>
        <position position="345"/>
    </location>
</feature>
<gene>
    <name evidence="12" type="ORF">C7455_108121</name>
</gene>
<dbReference type="Pfam" id="PF24179">
    <property type="entry name" value="NTE_Ploop"/>
    <property type="match status" value="1"/>
</dbReference>
<keyword evidence="7 9" id="KW-0443">Lipid metabolism</keyword>
<dbReference type="Pfam" id="PF01734">
    <property type="entry name" value="Patatin"/>
    <property type="match status" value="1"/>
</dbReference>
<evidence type="ECO:0000259" key="10">
    <source>
        <dbReference type="PROSITE" id="PS50042"/>
    </source>
</evidence>
<organism evidence="12 13">
    <name type="scientific">Roseicyclus mahoneyensis</name>
    <dbReference type="NCBI Taxonomy" id="164332"/>
    <lineage>
        <taxon>Bacteria</taxon>
        <taxon>Pseudomonadati</taxon>
        <taxon>Pseudomonadota</taxon>
        <taxon>Alphaproteobacteria</taxon>
        <taxon>Rhodobacterales</taxon>
        <taxon>Roseobacteraceae</taxon>
        <taxon>Roseicyclus</taxon>
    </lineage>
</organism>
<comment type="caution">
    <text evidence="12">The sequence shown here is derived from an EMBL/GenBank/DDBJ whole genome shotgun (WGS) entry which is preliminary data.</text>
</comment>
<feature type="short sequence motif" description="DGA/G" evidence="9">
    <location>
        <begin position="460"/>
        <end position="462"/>
    </location>
</feature>
<dbReference type="Proteomes" id="UP000245708">
    <property type="component" value="Unassembled WGS sequence"/>
</dbReference>
<dbReference type="InterPro" id="IPR016035">
    <property type="entry name" value="Acyl_Trfase/lysoPLipase"/>
</dbReference>
<evidence type="ECO:0000313" key="12">
    <source>
        <dbReference type="EMBL" id="PWK59353.1"/>
    </source>
</evidence>
<feature type="domain" description="Cyclic nucleotide-binding" evidence="10">
    <location>
        <begin position="22"/>
        <end position="123"/>
    </location>
</feature>
<dbReference type="SUPFAM" id="SSF52151">
    <property type="entry name" value="FabD/lysophospholipase-like"/>
    <property type="match status" value="1"/>
</dbReference>
<accession>A0A316GFG0</accession>
<keyword evidence="8" id="KW-0472">Membrane</keyword>
<reference evidence="12 13" key="1">
    <citation type="submission" date="2018-05" db="EMBL/GenBank/DDBJ databases">
        <title>Genomic Encyclopedia of Type Strains, Phase IV (KMG-IV): sequencing the most valuable type-strain genomes for metagenomic binning, comparative biology and taxonomic classification.</title>
        <authorList>
            <person name="Goeker M."/>
        </authorList>
    </citation>
    <scope>NUCLEOTIDE SEQUENCE [LARGE SCALE GENOMIC DNA]</scope>
    <source>
        <strain evidence="12 13">DSM 16097</strain>
    </source>
</reference>
<dbReference type="CDD" id="cd07205">
    <property type="entry name" value="Pat_PNPLA6_PNPLA7_NTE1_like"/>
    <property type="match status" value="1"/>
</dbReference>
<dbReference type="Gene3D" id="2.60.120.10">
    <property type="entry name" value="Jelly Rolls"/>
    <property type="match status" value="1"/>
</dbReference>
<dbReference type="GO" id="GO:0004622">
    <property type="term" value="F:phosphatidylcholine lysophospholipase activity"/>
    <property type="evidence" value="ECO:0007669"/>
    <property type="project" value="UniProtKB-ARBA"/>
</dbReference>
<dbReference type="InterPro" id="IPR018490">
    <property type="entry name" value="cNMP-bd_dom_sf"/>
</dbReference>
<evidence type="ECO:0000256" key="6">
    <source>
        <dbReference type="ARBA" id="ARBA00022989"/>
    </source>
</evidence>
<dbReference type="PANTHER" id="PTHR14226">
    <property type="entry name" value="NEUROPATHY TARGET ESTERASE/SWISS CHEESE D.MELANOGASTER"/>
    <property type="match status" value="1"/>
</dbReference>
<evidence type="ECO:0000256" key="9">
    <source>
        <dbReference type="PROSITE-ProRule" id="PRU01161"/>
    </source>
</evidence>
<evidence type="ECO:0000256" key="2">
    <source>
        <dbReference type="ARBA" id="ARBA00006636"/>
    </source>
</evidence>
<dbReference type="CDD" id="cd00038">
    <property type="entry name" value="CAP_ED"/>
    <property type="match status" value="1"/>
</dbReference>
<dbReference type="RefSeq" id="WP_170119102.1">
    <property type="nucleotide sequence ID" value="NZ_QGGW01000008.1"/>
</dbReference>
<dbReference type="InterPro" id="IPR018488">
    <property type="entry name" value="cNMP-bd_CS"/>
</dbReference>
<dbReference type="PROSITE" id="PS00888">
    <property type="entry name" value="CNMP_BINDING_1"/>
    <property type="match status" value="1"/>
</dbReference>
<feature type="active site" description="Proton acceptor" evidence="9">
    <location>
        <position position="460"/>
    </location>
</feature>
<name>A0A316GFG0_9RHOB</name>
<dbReference type="SMART" id="SM00100">
    <property type="entry name" value="cNMP"/>
    <property type="match status" value="1"/>
</dbReference>
<dbReference type="GO" id="GO:0016042">
    <property type="term" value="P:lipid catabolic process"/>
    <property type="evidence" value="ECO:0007669"/>
    <property type="project" value="UniProtKB-UniRule"/>
</dbReference>
<evidence type="ECO:0000256" key="5">
    <source>
        <dbReference type="ARBA" id="ARBA00022963"/>
    </source>
</evidence>
<comment type="similarity">
    <text evidence="2">Belongs to the NTE family.</text>
</comment>
<evidence type="ECO:0000259" key="11">
    <source>
        <dbReference type="PROSITE" id="PS51635"/>
    </source>
</evidence>
<keyword evidence="13" id="KW-1185">Reference proteome</keyword>
<sequence>MTIADEFAPQGLFAVLEGAALALLPQQTVRRGDVLIAAGTSADAMYLVRTGRFRVARDGVDLAEIGPGSVIGEIAFFTGQPRTADVIAARDSVVLRVRQQDYEALCRDNPGLARAISGELADRLARTSARVVPDPGRPPARTFCILPCGQAPLPARFVPDLAAAIAAHHSVAIVTEQSFREALGPKADPTGPKAVSWLNDQERRAEIVIFVATPETEAWSEAALRQADQVIFVAQAVHFTPPSEIERIALSILPESQRRLVLLHPHKMQRAAGTGRWLDSRPVFLHHHVALTGDGADMARLGRFLSGRAIGLVLSGGGAFGVAHVGVWRAMQEAGLPIDIVGGTSVGSAMAGAIALGVPAHEIGPRVEQIFVRSGAMRRVTVPKYAFLDHKVLDAALQEHYGSEPVEDLWLPFYAICADLSTMQKRVLRRGPLWEAVRASSAIPGILPALFTSDGGMLVDGGCIDNMPYRDMHGLKSGPNVVVNVQKDTTSRIHVDYDSLPGRAELLKRTVLPFGKRAPRAPGVVSTVMRSLLVGQGATHSGMNPDDLHIRPPGLKGAGFLAWSQHRLFYEISYRHATNEVFADLSTSDDPAKIALRRAAGLTP</sequence>
<evidence type="ECO:0000256" key="8">
    <source>
        <dbReference type="ARBA" id="ARBA00023136"/>
    </source>
</evidence>
<dbReference type="InterPro" id="IPR002641">
    <property type="entry name" value="PNPLA_dom"/>
</dbReference>
<evidence type="ECO:0000256" key="1">
    <source>
        <dbReference type="ARBA" id="ARBA00004370"/>
    </source>
</evidence>
<dbReference type="EMBL" id="QGGW01000008">
    <property type="protein sequence ID" value="PWK59353.1"/>
    <property type="molecule type" value="Genomic_DNA"/>
</dbReference>
<dbReference type="AlphaFoldDB" id="A0A316GFG0"/>
<feature type="short sequence motif" description="GXSXG" evidence="9">
    <location>
        <begin position="343"/>
        <end position="347"/>
    </location>
</feature>
<keyword evidence="3" id="KW-0812">Transmembrane</keyword>